<protein>
    <recommendedName>
        <fullName evidence="4">Peptidase M1 membrane alanine aminopeptidase domain-containing protein</fullName>
    </recommendedName>
</protein>
<gene>
    <name evidence="2" type="ORF">POL58_44360</name>
</gene>
<dbReference type="SUPFAM" id="SSF55486">
    <property type="entry name" value="Metalloproteases ('zincins'), catalytic domain"/>
    <property type="match status" value="1"/>
</dbReference>
<dbReference type="Proteomes" id="UP001217838">
    <property type="component" value="Unassembled WGS sequence"/>
</dbReference>
<keyword evidence="3" id="KW-1185">Reference proteome</keyword>
<name>A0ABT5BL38_9BACT</name>
<accession>A0ABT5BL38</accession>
<proteinExistence type="predicted"/>
<dbReference type="EMBL" id="JAQNDN010000027">
    <property type="protein sequence ID" value="MDC0674866.1"/>
    <property type="molecule type" value="Genomic_DNA"/>
</dbReference>
<organism evidence="2 3">
    <name type="scientific">Nannocystis radixulma</name>
    <dbReference type="NCBI Taxonomy" id="2995305"/>
    <lineage>
        <taxon>Bacteria</taxon>
        <taxon>Pseudomonadati</taxon>
        <taxon>Myxococcota</taxon>
        <taxon>Polyangia</taxon>
        <taxon>Nannocystales</taxon>
        <taxon>Nannocystaceae</taxon>
        <taxon>Nannocystis</taxon>
    </lineage>
</organism>
<evidence type="ECO:0000256" key="1">
    <source>
        <dbReference type="SAM" id="MobiDB-lite"/>
    </source>
</evidence>
<comment type="caution">
    <text evidence="2">The sequence shown here is derived from an EMBL/GenBank/DDBJ whole genome shotgun (WGS) entry which is preliminary data.</text>
</comment>
<evidence type="ECO:0000313" key="2">
    <source>
        <dbReference type="EMBL" id="MDC0674866.1"/>
    </source>
</evidence>
<reference evidence="2 3" key="1">
    <citation type="submission" date="2022-11" db="EMBL/GenBank/DDBJ databases">
        <title>Minimal conservation of predation-associated metabolite biosynthetic gene clusters underscores biosynthetic potential of Myxococcota including descriptions for ten novel species: Archangium lansinium sp. nov., Myxococcus landrumus sp. nov., Nannocystis bai.</title>
        <authorList>
            <person name="Ahearne A."/>
            <person name="Stevens C."/>
            <person name="Dowd S."/>
        </authorList>
    </citation>
    <scope>NUCLEOTIDE SEQUENCE [LARGE SCALE GENOMIC DNA]</scope>
    <source>
        <strain evidence="2 3">NCELM</strain>
    </source>
</reference>
<sequence>MLLLPACGDDGTATDTADPGTSTSEGTSTDTTAPTTTDDVPPQTTDDPTAADESTTSTATTVDETTAGITDTGESSTTDDATAGSSTGDSTSTGDEDTSTSTGDTSTSTGDTSTSTGDTSTGGEEPPGDCDALVHAPPSATIDGLDAAPIDIVSLEAQMSFDSAANQAQVAVTMNFRLGPEGGMPIFDLRQTITTATLDGQPLAPAAMGSHDFGKGLMYGFRILEQELEACSEHTLALTYAMTLPDAPNATGFQWLDAPDGVYFDISLSDLNPGRYLESYLPANFPFDRHPVSLGVTVSGAGQEHVLFSNGDVEQLGDHEWQLEFPDSTTAMAPLVMLLPSSAVTTVSGVHAAVNGQNIPYTIYRHTSTNIPIEMLETDLVTRLDEFVMSTGDYPHPAMTALIGGAMRSMEYDGATTTKPQDLAHEVFHSWWARGAHPATYADGWIDEAWTEYNTSVGMMFTEEPFDWNAAPVLLFDPHPFARDTPDNAYTAGRRLFAGLAAILGVDALRAGMAELYVDVGPLGSVTTAQLERHLYCTGGQQAEVRQAFWRFAYAEFGQVPAAPADYCD</sequence>
<evidence type="ECO:0008006" key="4">
    <source>
        <dbReference type="Google" id="ProtNLM"/>
    </source>
</evidence>
<feature type="region of interest" description="Disordered" evidence="1">
    <location>
        <begin position="1"/>
        <end position="138"/>
    </location>
</feature>
<feature type="compositionally biased region" description="Low complexity" evidence="1">
    <location>
        <begin position="1"/>
        <end position="123"/>
    </location>
</feature>
<dbReference type="RefSeq" id="WP_272009434.1">
    <property type="nucleotide sequence ID" value="NZ_JAQNDN010000027.1"/>
</dbReference>
<evidence type="ECO:0000313" key="3">
    <source>
        <dbReference type="Proteomes" id="UP001217838"/>
    </source>
</evidence>